<protein>
    <submittedName>
        <fullName evidence="1">Uncharacterized protein</fullName>
    </submittedName>
</protein>
<evidence type="ECO:0000313" key="1">
    <source>
        <dbReference type="EMBL" id="JAH72141.1"/>
    </source>
</evidence>
<name>A0A0E9V2B8_ANGAN</name>
<reference evidence="1" key="1">
    <citation type="submission" date="2014-11" db="EMBL/GenBank/DDBJ databases">
        <authorList>
            <person name="Amaro Gonzalez C."/>
        </authorList>
    </citation>
    <scope>NUCLEOTIDE SEQUENCE</scope>
</reference>
<organism evidence="1">
    <name type="scientific">Anguilla anguilla</name>
    <name type="common">European freshwater eel</name>
    <name type="synonym">Muraena anguilla</name>
    <dbReference type="NCBI Taxonomy" id="7936"/>
    <lineage>
        <taxon>Eukaryota</taxon>
        <taxon>Metazoa</taxon>
        <taxon>Chordata</taxon>
        <taxon>Craniata</taxon>
        <taxon>Vertebrata</taxon>
        <taxon>Euteleostomi</taxon>
        <taxon>Actinopterygii</taxon>
        <taxon>Neopterygii</taxon>
        <taxon>Teleostei</taxon>
        <taxon>Anguilliformes</taxon>
        <taxon>Anguillidae</taxon>
        <taxon>Anguilla</taxon>
    </lineage>
</organism>
<reference evidence="1" key="2">
    <citation type="journal article" date="2015" name="Fish Shellfish Immunol.">
        <title>Early steps in the European eel (Anguilla anguilla)-Vibrio vulnificus interaction in the gills: Role of the RtxA13 toxin.</title>
        <authorList>
            <person name="Callol A."/>
            <person name="Pajuelo D."/>
            <person name="Ebbesson L."/>
            <person name="Teles M."/>
            <person name="MacKenzie S."/>
            <person name="Amaro C."/>
        </authorList>
    </citation>
    <scope>NUCLEOTIDE SEQUENCE</scope>
</reference>
<dbReference type="AlphaFoldDB" id="A0A0E9V2B8"/>
<dbReference type="EMBL" id="GBXM01036436">
    <property type="protein sequence ID" value="JAH72141.1"/>
    <property type="molecule type" value="Transcribed_RNA"/>
</dbReference>
<proteinExistence type="predicted"/>
<accession>A0A0E9V2B8</accession>
<sequence length="18" mass="1921">MFLNLGDEATAEPSVDVI</sequence>